<sequence length="186" mass="21825">MIILILMMTILSGCNYKMRWKEQVWLDEGRFVEVERYSVGKLDFPNSSTVATQHQEFKYPPLGVSFSTDSRIELMSFYVVGADAYLIIPASGKREKFCSGKRKGDYQVRVIRWRNQKMQEVDQHDAPIESMRLNLSGNSNWKFRHEDKSKKYLSWQDVAKATGQSEYSPPMLISEFYKIRRYAVCH</sequence>
<accession>A0AB33CQI8</accession>
<evidence type="ECO:0000313" key="2">
    <source>
        <dbReference type="Proteomes" id="UP000198357"/>
    </source>
</evidence>
<dbReference type="AlphaFoldDB" id="A0AB33CQI8"/>
<dbReference type="Proteomes" id="UP000198357">
    <property type="component" value="Chromosome"/>
</dbReference>
<name>A0AB33CQI8_XANCI</name>
<reference evidence="1 2" key="1">
    <citation type="submission" date="2017-06" db="EMBL/GenBank/DDBJ databases">
        <title>First complete genome sequences of Xanthomonas citri pv. vignicola strains CFBP 7111, CFBP 7112 and CFBP 7113 using long-read technology.</title>
        <authorList>
            <person name="Ruh M."/>
            <person name="Briand M."/>
            <person name="Bonneau S."/>
            <person name="Jacques M.A."/>
            <person name="Chen N.W.G."/>
        </authorList>
    </citation>
    <scope>NUCLEOTIDE SEQUENCE [LARGE SCALE GENOMIC DNA]</scope>
    <source>
        <strain evidence="1 2">CFBP7111</strain>
    </source>
</reference>
<dbReference type="EMBL" id="CP022263">
    <property type="protein sequence ID" value="ASK94335.1"/>
    <property type="molecule type" value="Genomic_DNA"/>
</dbReference>
<protein>
    <recommendedName>
        <fullName evidence="3">Lipoprotein</fullName>
    </recommendedName>
</protein>
<organism evidence="1 2">
    <name type="scientific">Xanthomonas citri pv. vignicola</name>
    <dbReference type="NCBI Taxonomy" id="473426"/>
    <lineage>
        <taxon>Bacteria</taxon>
        <taxon>Pseudomonadati</taxon>
        <taxon>Pseudomonadota</taxon>
        <taxon>Gammaproteobacteria</taxon>
        <taxon>Lysobacterales</taxon>
        <taxon>Lysobacteraceae</taxon>
        <taxon>Xanthomonas</taxon>
    </lineage>
</organism>
<evidence type="ECO:0008006" key="3">
    <source>
        <dbReference type="Google" id="ProtNLM"/>
    </source>
</evidence>
<evidence type="ECO:0000313" key="1">
    <source>
        <dbReference type="EMBL" id="ASK94335.1"/>
    </source>
</evidence>
<gene>
    <name evidence="1" type="ORF">XcvCFBP7111P_05520</name>
</gene>
<proteinExistence type="predicted"/>